<dbReference type="AlphaFoldDB" id="A0A1K1LGT9"/>
<feature type="region of interest" description="Disordered" evidence="1">
    <location>
        <begin position="1"/>
        <end position="44"/>
    </location>
</feature>
<keyword evidence="3" id="KW-1185">Reference proteome</keyword>
<proteinExistence type="predicted"/>
<protein>
    <submittedName>
        <fullName evidence="2">Uncharacterized protein</fullName>
    </submittedName>
</protein>
<evidence type="ECO:0000256" key="1">
    <source>
        <dbReference type="SAM" id="MobiDB-lite"/>
    </source>
</evidence>
<organism evidence="2 3">
    <name type="scientific">Desulfovibrio piger</name>
    <dbReference type="NCBI Taxonomy" id="901"/>
    <lineage>
        <taxon>Bacteria</taxon>
        <taxon>Pseudomonadati</taxon>
        <taxon>Thermodesulfobacteriota</taxon>
        <taxon>Desulfovibrionia</taxon>
        <taxon>Desulfovibrionales</taxon>
        <taxon>Desulfovibrionaceae</taxon>
        <taxon>Desulfovibrio</taxon>
    </lineage>
</organism>
<dbReference type="KEGG" id="dpg:DESPIGER_2110"/>
<evidence type="ECO:0000313" key="3">
    <source>
        <dbReference type="Proteomes" id="UP000186323"/>
    </source>
</evidence>
<dbReference type="EMBL" id="LT630450">
    <property type="protein sequence ID" value="SFV73932.1"/>
    <property type="molecule type" value="Genomic_DNA"/>
</dbReference>
<name>A0A1K1LGT9_9BACT</name>
<dbReference type="Proteomes" id="UP000186323">
    <property type="component" value="Chromosome I"/>
</dbReference>
<gene>
    <name evidence="2" type="ORF">DESPIGER_2110</name>
</gene>
<evidence type="ECO:0000313" key="2">
    <source>
        <dbReference type="EMBL" id="SFV73932.1"/>
    </source>
</evidence>
<accession>A0A1K1LGT9</accession>
<sequence>MDGAGGPLRACRPGRQGRDRRGRRSVPLSCGMGDGGPARTGPAS</sequence>
<reference evidence="3" key="1">
    <citation type="submission" date="2016-10" db="EMBL/GenBank/DDBJ databases">
        <authorList>
            <person name="Wegmann U."/>
        </authorList>
    </citation>
    <scope>NUCLEOTIDE SEQUENCE [LARGE SCALE GENOMIC DNA]</scope>
</reference>